<dbReference type="AlphaFoldDB" id="A0A1Y1YWI1"/>
<evidence type="ECO:0000313" key="1">
    <source>
        <dbReference type="EMBL" id="ORY02204.1"/>
    </source>
</evidence>
<dbReference type="STRING" id="1231657.A0A1Y1YWI1"/>
<feature type="non-terminal residue" evidence="1">
    <location>
        <position position="99"/>
    </location>
</feature>
<dbReference type="OrthoDB" id="4357141at2759"/>
<reference evidence="1 2" key="1">
    <citation type="submission" date="2016-07" db="EMBL/GenBank/DDBJ databases">
        <title>Pervasive Adenine N6-methylation of Active Genes in Fungi.</title>
        <authorList>
            <consortium name="DOE Joint Genome Institute"/>
            <person name="Mondo S.J."/>
            <person name="Dannebaum R.O."/>
            <person name="Kuo R.C."/>
            <person name="Labutti K."/>
            <person name="Haridas S."/>
            <person name="Kuo A."/>
            <person name="Salamov A."/>
            <person name="Ahrendt S.R."/>
            <person name="Lipzen A."/>
            <person name="Sullivan W."/>
            <person name="Andreopoulos W.B."/>
            <person name="Clum A."/>
            <person name="Lindquist E."/>
            <person name="Daum C."/>
            <person name="Ramamoorthy G.K."/>
            <person name="Gryganskyi A."/>
            <person name="Culley D."/>
            <person name="Magnuson J.K."/>
            <person name="James T.Y."/>
            <person name="O'Malley M.A."/>
            <person name="Stajich J.E."/>
            <person name="Spatafora J.W."/>
            <person name="Visel A."/>
            <person name="Grigoriev I.V."/>
        </authorList>
    </citation>
    <scope>NUCLEOTIDE SEQUENCE [LARGE SCALE GENOMIC DNA]</scope>
    <source>
        <strain evidence="1 2">CBS 115471</strain>
    </source>
</reference>
<accession>A0A1Y1YWI1</accession>
<protein>
    <submittedName>
        <fullName evidence="1">Uncharacterized protein</fullName>
    </submittedName>
</protein>
<dbReference type="EMBL" id="MCFA01000160">
    <property type="protein sequence ID" value="ORY02204.1"/>
    <property type="molecule type" value="Genomic_DNA"/>
</dbReference>
<comment type="caution">
    <text evidence="1">The sequence shown here is derived from an EMBL/GenBank/DDBJ whole genome shotgun (WGS) entry which is preliminary data.</text>
</comment>
<organism evidence="1 2">
    <name type="scientific">Clohesyomyces aquaticus</name>
    <dbReference type="NCBI Taxonomy" id="1231657"/>
    <lineage>
        <taxon>Eukaryota</taxon>
        <taxon>Fungi</taxon>
        <taxon>Dikarya</taxon>
        <taxon>Ascomycota</taxon>
        <taxon>Pezizomycotina</taxon>
        <taxon>Dothideomycetes</taxon>
        <taxon>Pleosporomycetidae</taxon>
        <taxon>Pleosporales</taxon>
        <taxon>Lindgomycetaceae</taxon>
        <taxon>Clohesyomyces</taxon>
    </lineage>
</organism>
<sequence>PKPLDETTIAKADEVAAQEEVPQMPVTLVTTEALASLHNLIKQDTLRPTKLSRCDSRKHTVLALEGKVRRLTRSLVLGKAMVISYEDLEEARANRDAKD</sequence>
<name>A0A1Y1YWI1_9PLEO</name>
<proteinExistence type="predicted"/>
<gene>
    <name evidence="1" type="ORF">BCR34DRAFT_470517</name>
</gene>
<keyword evidence="2" id="KW-1185">Reference proteome</keyword>
<feature type="non-terminal residue" evidence="1">
    <location>
        <position position="1"/>
    </location>
</feature>
<dbReference type="Proteomes" id="UP000193144">
    <property type="component" value="Unassembled WGS sequence"/>
</dbReference>
<evidence type="ECO:0000313" key="2">
    <source>
        <dbReference type="Proteomes" id="UP000193144"/>
    </source>
</evidence>